<evidence type="ECO:0000256" key="5">
    <source>
        <dbReference type="ARBA" id="ARBA00022801"/>
    </source>
</evidence>
<dbReference type="PANTHER" id="PTHR48475:SF2">
    <property type="entry name" value="RIBONUCLEASE H"/>
    <property type="match status" value="1"/>
</dbReference>
<name>A0AB40BP36_DIOCR</name>
<keyword evidence="3" id="KW-0540">Nuclease</keyword>
<reference evidence="12" key="1">
    <citation type="submission" date="2025-08" db="UniProtKB">
        <authorList>
            <consortium name="RefSeq"/>
        </authorList>
    </citation>
    <scope>IDENTIFICATION</scope>
</reference>
<evidence type="ECO:0000256" key="6">
    <source>
        <dbReference type="ARBA" id="ARBA00022918"/>
    </source>
</evidence>
<dbReference type="SUPFAM" id="SSF56672">
    <property type="entry name" value="DNA/RNA polymerases"/>
    <property type="match status" value="1"/>
</dbReference>
<evidence type="ECO:0000313" key="12">
    <source>
        <dbReference type="RefSeq" id="XP_039128919.1"/>
    </source>
</evidence>
<dbReference type="CDD" id="cd01647">
    <property type="entry name" value="RT_LTR"/>
    <property type="match status" value="1"/>
</dbReference>
<dbReference type="RefSeq" id="XP_039128919.1">
    <property type="nucleotide sequence ID" value="XM_039272985.1"/>
</dbReference>
<evidence type="ECO:0000259" key="8">
    <source>
        <dbReference type="Pfam" id="PF13456"/>
    </source>
</evidence>
<dbReference type="GeneID" id="120265065"/>
<dbReference type="GO" id="GO:0003676">
    <property type="term" value="F:nucleic acid binding"/>
    <property type="evidence" value="ECO:0007669"/>
    <property type="project" value="InterPro"/>
</dbReference>
<dbReference type="InterPro" id="IPR043502">
    <property type="entry name" value="DNA/RNA_pol_sf"/>
</dbReference>
<dbReference type="Gene3D" id="3.30.70.270">
    <property type="match status" value="1"/>
</dbReference>
<evidence type="ECO:0000259" key="9">
    <source>
        <dbReference type="Pfam" id="PF17917"/>
    </source>
</evidence>
<organism evidence="11 12">
    <name type="scientific">Dioscorea cayennensis subsp. rotundata</name>
    <name type="common">White Guinea yam</name>
    <name type="synonym">Dioscorea rotundata</name>
    <dbReference type="NCBI Taxonomy" id="55577"/>
    <lineage>
        <taxon>Eukaryota</taxon>
        <taxon>Viridiplantae</taxon>
        <taxon>Streptophyta</taxon>
        <taxon>Embryophyta</taxon>
        <taxon>Tracheophyta</taxon>
        <taxon>Spermatophyta</taxon>
        <taxon>Magnoliopsida</taxon>
        <taxon>Liliopsida</taxon>
        <taxon>Dioscoreales</taxon>
        <taxon>Dioscoreaceae</taxon>
        <taxon>Dioscorea</taxon>
    </lineage>
</organism>
<dbReference type="SUPFAM" id="SSF53098">
    <property type="entry name" value="Ribonuclease H-like"/>
    <property type="match status" value="1"/>
</dbReference>
<gene>
    <name evidence="12" type="primary">LOC120265065</name>
</gene>
<dbReference type="InterPro" id="IPR041373">
    <property type="entry name" value="RT_RNaseH"/>
</dbReference>
<evidence type="ECO:0000259" key="7">
    <source>
        <dbReference type="Pfam" id="PF00078"/>
    </source>
</evidence>
<keyword evidence="2" id="KW-0548">Nucleotidyltransferase</keyword>
<dbReference type="AlphaFoldDB" id="A0AB40BP36"/>
<keyword evidence="11" id="KW-1185">Reference proteome</keyword>
<evidence type="ECO:0000313" key="11">
    <source>
        <dbReference type="Proteomes" id="UP001515500"/>
    </source>
</evidence>
<feature type="domain" description="RNase H type-1" evidence="8">
    <location>
        <begin position="360"/>
        <end position="447"/>
    </location>
</feature>
<keyword evidence="4" id="KW-0255">Endonuclease</keyword>
<evidence type="ECO:0000256" key="1">
    <source>
        <dbReference type="ARBA" id="ARBA00022679"/>
    </source>
</evidence>
<dbReference type="InterPro" id="IPR043128">
    <property type="entry name" value="Rev_trsase/Diguanyl_cyclase"/>
</dbReference>
<proteinExistence type="predicted"/>
<dbReference type="Gene3D" id="3.10.10.10">
    <property type="entry name" value="HIV Type 1 Reverse Transcriptase, subunit A, domain 1"/>
    <property type="match status" value="1"/>
</dbReference>
<protein>
    <submittedName>
        <fullName evidence="12">Uncharacterized protein LOC120265065</fullName>
    </submittedName>
</protein>
<dbReference type="InterPro" id="IPR036397">
    <property type="entry name" value="RNaseH_sf"/>
</dbReference>
<evidence type="ECO:0000256" key="2">
    <source>
        <dbReference type="ARBA" id="ARBA00022695"/>
    </source>
</evidence>
<dbReference type="InterPro" id="IPR002156">
    <property type="entry name" value="RNaseH_domain"/>
</dbReference>
<keyword evidence="5" id="KW-0378">Hydrolase</keyword>
<evidence type="ECO:0000256" key="4">
    <source>
        <dbReference type="ARBA" id="ARBA00022759"/>
    </source>
</evidence>
<dbReference type="InterPro" id="IPR000477">
    <property type="entry name" value="RT_dom"/>
</dbReference>
<accession>A0AB40BP36</accession>
<feature type="domain" description="Reverse transcriptase" evidence="7">
    <location>
        <begin position="92"/>
        <end position="236"/>
    </location>
</feature>
<dbReference type="Pfam" id="PF17921">
    <property type="entry name" value="Integrase_H2C2"/>
    <property type="match status" value="1"/>
</dbReference>
<feature type="domain" description="Integrase zinc-binding" evidence="10">
    <location>
        <begin position="538"/>
        <end position="590"/>
    </location>
</feature>
<evidence type="ECO:0000256" key="3">
    <source>
        <dbReference type="ARBA" id="ARBA00022722"/>
    </source>
</evidence>
<dbReference type="Gene3D" id="1.10.340.70">
    <property type="match status" value="1"/>
</dbReference>
<dbReference type="GO" id="GO:0004523">
    <property type="term" value="F:RNA-DNA hybrid ribonuclease activity"/>
    <property type="evidence" value="ECO:0007669"/>
    <property type="project" value="InterPro"/>
</dbReference>
<sequence>MTEEIKREVVSCLKKNVDIFAWTPADIPGISLKVISHHLNVDPSIKPIKQKRRNMPPEKKHALEEEIDKLIQADFIEEVQYPEWLANVVMVKKSNRKWRVCVDFTNLNKACPKVSYTLPRIDKLVDETSGYELLSFMDALSGYHQIKLNPSDKEKTAFIAKRGPYCYKVMPFGLKNAGATYQRMVNKVFKHLLGDTMEAYVDDMIIKSKTLRGGKNFEWTSECDKAFEELKEYLKQIPFLTRPEPKEPLFVYLGVSKMALRAVLLRREGKVDKPVYYVSKVLQGAESRYPFTERILQRPEYSGRLTKWVIKLGEYDICFEPRQAIKGRALADFIVECTGEEKLNKADEHIWKMFVNGASSSSGSGAGEYEALIARMSLAKQLQVKRLMAHSDSQLVVQQFHGEYEAKEPIIRQYLHKVKTLSKEFEEFQLLQVNRNSNSHAYALSKLASSMETKGRIVHLKEVQKPSIEKKNIANIEDGNDWRIPFKKFLKDGELPSNTLEAKKLKMRAAHFTLINGVLYKKGLSMPLLRCLQKQDAEYALAKVHEEICGQHMGVRALAAKVLRAGFYWPTLRDDASKKVKKCDKCQRFAPIQKALPQMFEM</sequence>
<dbReference type="Pfam" id="PF13456">
    <property type="entry name" value="RVT_3"/>
    <property type="match status" value="1"/>
</dbReference>
<feature type="domain" description="Reverse transcriptase RNase H-like" evidence="9">
    <location>
        <begin position="245"/>
        <end position="294"/>
    </location>
</feature>
<keyword evidence="1" id="KW-0808">Transferase</keyword>
<keyword evidence="6" id="KW-0695">RNA-directed DNA polymerase</keyword>
<dbReference type="Pfam" id="PF17917">
    <property type="entry name" value="RT_RNaseH"/>
    <property type="match status" value="1"/>
</dbReference>
<evidence type="ECO:0000259" key="10">
    <source>
        <dbReference type="Pfam" id="PF17921"/>
    </source>
</evidence>
<dbReference type="Gene3D" id="3.30.420.10">
    <property type="entry name" value="Ribonuclease H-like superfamily/Ribonuclease H"/>
    <property type="match status" value="1"/>
</dbReference>
<dbReference type="InterPro" id="IPR041588">
    <property type="entry name" value="Integrase_H2C2"/>
</dbReference>
<dbReference type="Pfam" id="PF00078">
    <property type="entry name" value="RVT_1"/>
    <property type="match status" value="1"/>
</dbReference>
<dbReference type="PANTHER" id="PTHR48475">
    <property type="entry name" value="RIBONUCLEASE H"/>
    <property type="match status" value="1"/>
</dbReference>
<dbReference type="Proteomes" id="UP001515500">
    <property type="component" value="Chromosome 7"/>
</dbReference>
<dbReference type="InterPro" id="IPR012337">
    <property type="entry name" value="RNaseH-like_sf"/>
</dbReference>